<evidence type="ECO:0000256" key="2">
    <source>
        <dbReference type="ARBA" id="ARBA00022449"/>
    </source>
</evidence>
<comment type="similarity">
    <text evidence="9">Belongs to the NhaA Na(+)/H(+) (TC 2.A.33) antiporter family.</text>
</comment>
<evidence type="ECO:0000256" key="6">
    <source>
        <dbReference type="ARBA" id="ARBA00023053"/>
    </source>
</evidence>
<dbReference type="GO" id="GO:0005886">
    <property type="term" value="C:plasma membrane"/>
    <property type="evidence" value="ECO:0007669"/>
    <property type="project" value="UniProtKB-SubCell"/>
</dbReference>
<dbReference type="AlphaFoldDB" id="A0A0B5QP46"/>
<dbReference type="KEGG" id="cbei:LF65_03192"/>
<feature type="transmembrane region" description="Helical" evidence="9">
    <location>
        <begin position="21"/>
        <end position="42"/>
    </location>
</feature>
<comment type="function">
    <text evidence="9">Na(+)/H(+) antiporter that extrudes sodium in exchange for external protons.</text>
</comment>
<feature type="transmembrane region" description="Helical" evidence="9">
    <location>
        <begin position="212"/>
        <end position="240"/>
    </location>
</feature>
<feature type="transmembrane region" description="Helical" evidence="9">
    <location>
        <begin position="62"/>
        <end position="83"/>
    </location>
</feature>
<dbReference type="NCBIfam" id="NF007112">
    <property type="entry name" value="PRK09561.1"/>
    <property type="match status" value="1"/>
</dbReference>
<proteinExistence type="inferred from homology"/>
<dbReference type="Proteomes" id="UP000031866">
    <property type="component" value="Chromosome"/>
</dbReference>
<feature type="transmembrane region" description="Helical" evidence="9">
    <location>
        <begin position="103"/>
        <end position="123"/>
    </location>
</feature>
<dbReference type="EMBL" id="CP010086">
    <property type="protein sequence ID" value="AJG99757.1"/>
    <property type="molecule type" value="Genomic_DNA"/>
</dbReference>
<feature type="transmembrane region" description="Helical" evidence="9">
    <location>
        <begin position="129"/>
        <end position="152"/>
    </location>
</feature>
<accession>A0A0B5QP46</accession>
<keyword evidence="5 9" id="KW-1133">Transmembrane helix</keyword>
<evidence type="ECO:0000313" key="10">
    <source>
        <dbReference type="EMBL" id="AJG99757.1"/>
    </source>
</evidence>
<reference evidence="10" key="2">
    <citation type="submission" date="2016-02" db="EMBL/GenBank/DDBJ databases">
        <title>Genome sequence of Clostridium beijerinckii strain 59B.</title>
        <authorList>
            <person name="Little G.T."/>
            <person name="Minton N.P."/>
        </authorList>
    </citation>
    <scope>NUCLEOTIDE SEQUENCE</scope>
    <source>
        <strain evidence="10">NCIMB 14988</strain>
    </source>
</reference>
<sequence length="407" mass="44516">MKNKIKNKIKNPFLQFFKNESSSGIVLLFCAIIAIIIANSNFSSMYNNIIHTYITIGYKDFSLSMSILHWINDGLMAIFFLVVGMEIKREIVFGELKSFKKTILPVSAAIGGMVVPAIIYALFNFNQPTIIGWGIPMATDIAFALGILSLVGKKAPKGIIIFLTALAIVDDLGAIIVIAIFYTSEISWIALILGLIIFLAIILANKLNVKNIWLYIVFGIILWICFLKSGVHATIAGVLLGMGLPIGKNMEEFRTSILYRFEHVLTPLSSFIIMPIFALANSGITIDFNSLSTAIINPVSLGIIFGLFIGKQIGIFGASYILVKLKLAKLPSKVTKRHLYGASVLGGIGFTMSLFVSSLSFTEESALSMAKISIIIASILSAAFGAVIFKIIKFKNEERGSINFMKN</sequence>
<dbReference type="EMBL" id="JABSXK010000001">
    <property type="protein sequence ID" value="NRV07543.1"/>
    <property type="molecule type" value="Genomic_DNA"/>
</dbReference>
<comment type="subcellular location">
    <subcellularLocation>
        <location evidence="1">Cell inner membrane</location>
        <topology evidence="1">Multi-pass membrane protein</topology>
    </subcellularLocation>
    <subcellularLocation>
        <location evidence="9">Cell membrane</location>
        <topology evidence="9">Multi-pass membrane protein</topology>
    </subcellularLocation>
</comment>
<evidence type="ECO:0000256" key="3">
    <source>
        <dbReference type="ARBA" id="ARBA00022475"/>
    </source>
</evidence>
<feature type="transmembrane region" description="Helical" evidence="9">
    <location>
        <begin position="188"/>
        <end position="205"/>
    </location>
</feature>
<organism evidence="10 12">
    <name type="scientific">Clostridium beijerinckii</name>
    <name type="common">Clostridium MP</name>
    <dbReference type="NCBI Taxonomy" id="1520"/>
    <lineage>
        <taxon>Bacteria</taxon>
        <taxon>Bacillati</taxon>
        <taxon>Bacillota</taxon>
        <taxon>Clostridia</taxon>
        <taxon>Eubacteriales</taxon>
        <taxon>Clostridiaceae</taxon>
        <taxon>Clostridium</taxon>
    </lineage>
</organism>
<keyword evidence="9" id="KW-0406">Ion transport</keyword>
<dbReference type="RefSeq" id="WP_041897242.1">
    <property type="nucleotide sequence ID" value="NZ_CP010086.2"/>
</dbReference>
<keyword evidence="6 9" id="KW-0915">Sodium</keyword>
<keyword evidence="9" id="KW-0813">Transport</keyword>
<dbReference type="PANTHER" id="PTHR30341">
    <property type="entry name" value="SODIUM ION/PROTON ANTIPORTER NHAA-RELATED"/>
    <property type="match status" value="1"/>
</dbReference>
<evidence type="ECO:0000256" key="5">
    <source>
        <dbReference type="ARBA" id="ARBA00022989"/>
    </source>
</evidence>
<dbReference type="GO" id="GO:0006885">
    <property type="term" value="P:regulation of pH"/>
    <property type="evidence" value="ECO:0007669"/>
    <property type="project" value="UniProtKB-UniRule"/>
</dbReference>
<keyword evidence="3 9" id="KW-1003">Cell membrane</keyword>
<keyword evidence="7 9" id="KW-0472">Membrane</keyword>
<dbReference type="HAMAP" id="MF_01844">
    <property type="entry name" value="NhaA"/>
    <property type="match status" value="1"/>
</dbReference>
<evidence type="ECO:0000313" key="11">
    <source>
        <dbReference type="EMBL" id="NRV07543.1"/>
    </source>
</evidence>
<evidence type="ECO:0000256" key="1">
    <source>
        <dbReference type="ARBA" id="ARBA00004429"/>
    </source>
</evidence>
<evidence type="ECO:0000256" key="7">
    <source>
        <dbReference type="ARBA" id="ARBA00023136"/>
    </source>
</evidence>
<dbReference type="OrthoDB" id="9808135at2"/>
<dbReference type="InterPro" id="IPR023171">
    <property type="entry name" value="Na/H_antiporter_dom_sf"/>
</dbReference>
<keyword evidence="4 9" id="KW-0812">Transmembrane</keyword>
<evidence type="ECO:0000313" key="12">
    <source>
        <dbReference type="Proteomes" id="UP000031866"/>
    </source>
</evidence>
<dbReference type="NCBIfam" id="TIGR00773">
    <property type="entry name" value="NhaA"/>
    <property type="match status" value="1"/>
</dbReference>
<feature type="transmembrane region" description="Helical" evidence="9">
    <location>
        <begin position="159"/>
        <end position="182"/>
    </location>
</feature>
<reference evidence="12" key="1">
    <citation type="submission" date="2014-12" db="EMBL/GenBank/DDBJ databases">
        <title>Genome sequence of Clostridium beijerinckii strain 59B.</title>
        <authorList>
            <person name="Little G.T."/>
            <person name="Minton N.P."/>
        </authorList>
    </citation>
    <scope>NUCLEOTIDE SEQUENCE [LARGE SCALE GENOMIC DNA]</scope>
    <source>
        <strain evidence="12">59B</strain>
    </source>
</reference>
<dbReference type="Pfam" id="PF06965">
    <property type="entry name" value="Na_H_antiport_1"/>
    <property type="match status" value="1"/>
</dbReference>
<protein>
    <recommendedName>
        <fullName evidence="9">Na(+)/H(+) antiporter NhaA</fullName>
    </recommendedName>
    <alternativeName>
        <fullName evidence="9">Sodium/proton antiporter NhaA</fullName>
    </alternativeName>
</protein>
<evidence type="ECO:0000256" key="9">
    <source>
        <dbReference type="HAMAP-Rule" id="MF_01844"/>
    </source>
</evidence>
<feature type="transmembrane region" description="Helical" evidence="9">
    <location>
        <begin position="339"/>
        <end position="360"/>
    </location>
</feature>
<evidence type="ECO:0000256" key="8">
    <source>
        <dbReference type="ARBA" id="ARBA00023201"/>
    </source>
</evidence>
<keyword evidence="8 9" id="KW-0739">Sodium transport</keyword>
<dbReference type="InterPro" id="IPR004670">
    <property type="entry name" value="NhaA"/>
</dbReference>
<feature type="transmembrane region" description="Helical" evidence="9">
    <location>
        <begin position="372"/>
        <end position="392"/>
    </location>
</feature>
<evidence type="ECO:0000256" key="4">
    <source>
        <dbReference type="ARBA" id="ARBA00022692"/>
    </source>
</evidence>
<reference evidence="11" key="3">
    <citation type="submission" date="2020-05" db="EMBL/GenBank/DDBJ databases">
        <title>Genomic insights into acetone-butanol-ethanol (ABE) fermentation by sequencing solventogenic clostridia strains.</title>
        <authorList>
            <person name="Brown S."/>
        </authorList>
    </citation>
    <scope>NUCLEOTIDE SEQUENCE</scope>
    <source>
        <strain evidence="11">DJ126</strain>
    </source>
</reference>
<dbReference type="Gene3D" id="1.20.1530.10">
    <property type="entry name" value="Na+/H+ antiporter like domain"/>
    <property type="match status" value="1"/>
</dbReference>
<keyword evidence="2 9" id="KW-0050">Antiport</keyword>
<dbReference type="Proteomes" id="UP000821656">
    <property type="component" value="Unassembled WGS sequence"/>
</dbReference>
<dbReference type="PANTHER" id="PTHR30341:SF0">
    <property type="entry name" value="NA(+)_H(+) ANTIPORTER NHAA"/>
    <property type="match status" value="1"/>
</dbReference>
<feature type="transmembrane region" description="Helical" evidence="9">
    <location>
        <begin position="299"/>
        <end position="323"/>
    </location>
</feature>
<comment type="catalytic activity">
    <reaction evidence="9">
        <text>Na(+)(in) + 2 H(+)(out) = Na(+)(out) + 2 H(+)(in)</text>
        <dbReference type="Rhea" id="RHEA:29251"/>
        <dbReference type="ChEBI" id="CHEBI:15378"/>
        <dbReference type="ChEBI" id="CHEBI:29101"/>
    </reaction>
</comment>
<dbReference type="GO" id="GO:0015385">
    <property type="term" value="F:sodium:proton antiporter activity"/>
    <property type="evidence" value="ECO:0007669"/>
    <property type="project" value="UniProtKB-UniRule"/>
</dbReference>
<name>A0A0B5QP46_CLOBE</name>
<dbReference type="STRING" id="1520.LF65_03192"/>
<gene>
    <name evidence="9 10" type="primary">nhaA</name>
    <name evidence="11" type="ORF">DFH45_000506</name>
    <name evidence="10" type="ORF">LF65_03192</name>
</gene>
<dbReference type="NCBIfam" id="NF007111">
    <property type="entry name" value="PRK09560.1"/>
    <property type="match status" value="1"/>
</dbReference>